<name>A0AAV5WK05_9BILA</name>
<sequence length="171" mass="20184">FIRCCRDLFEGGFVICTDYDTIRRETHEYDRAMLPLVNQPVCDRDSLQSILTVESALMEYGSCEWTEWMGRRLIYHNYDDEVIRFYHRTIAERECNAQDERLILRLREALTRDGLKEVKFNEERMKVDAFVNSTVETVNRGDRLVNIEPPFRSVAAAEKLAAFIRSRRIPP</sequence>
<keyword evidence="2" id="KW-1185">Reference proteome</keyword>
<comment type="caution">
    <text evidence="1">The sequence shown here is derived from an EMBL/GenBank/DDBJ whole genome shotgun (WGS) entry which is preliminary data.</text>
</comment>
<dbReference type="AlphaFoldDB" id="A0AAV5WK05"/>
<feature type="non-terminal residue" evidence="1">
    <location>
        <position position="171"/>
    </location>
</feature>
<dbReference type="EMBL" id="BTSY01000006">
    <property type="protein sequence ID" value="GMT32306.1"/>
    <property type="molecule type" value="Genomic_DNA"/>
</dbReference>
<feature type="non-terminal residue" evidence="1">
    <location>
        <position position="1"/>
    </location>
</feature>
<gene>
    <name evidence="1" type="ORF">PFISCL1PPCAC_23603</name>
</gene>
<organism evidence="1 2">
    <name type="scientific">Pristionchus fissidentatus</name>
    <dbReference type="NCBI Taxonomy" id="1538716"/>
    <lineage>
        <taxon>Eukaryota</taxon>
        <taxon>Metazoa</taxon>
        <taxon>Ecdysozoa</taxon>
        <taxon>Nematoda</taxon>
        <taxon>Chromadorea</taxon>
        <taxon>Rhabditida</taxon>
        <taxon>Rhabditina</taxon>
        <taxon>Diplogasteromorpha</taxon>
        <taxon>Diplogasteroidea</taxon>
        <taxon>Neodiplogasteridae</taxon>
        <taxon>Pristionchus</taxon>
    </lineage>
</organism>
<evidence type="ECO:0008006" key="3">
    <source>
        <dbReference type="Google" id="ProtNLM"/>
    </source>
</evidence>
<evidence type="ECO:0000313" key="1">
    <source>
        <dbReference type="EMBL" id="GMT32306.1"/>
    </source>
</evidence>
<protein>
    <recommendedName>
        <fullName evidence="3">Type II protein arginine methyltransferase</fullName>
    </recommendedName>
</protein>
<dbReference type="Proteomes" id="UP001432322">
    <property type="component" value="Unassembled WGS sequence"/>
</dbReference>
<proteinExistence type="predicted"/>
<accession>A0AAV5WK05</accession>
<reference evidence="1" key="1">
    <citation type="submission" date="2023-10" db="EMBL/GenBank/DDBJ databases">
        <title>Genome assembly of Pristionchus species.</title>
        <authorList>
            <person name="Yoshida K."/>
            <person name="Sommer R.J."/>
        </authorList>
    </citation>
    <scope>NUCLEOTIDE SEQUENCE</scope>
    <source>
        <strain evidence="1">RS5133</strain>
    </source>
</reference>
<evidence type="ECO:0000313" key="2">
    <source>
        <dbReference type="Proteomes" id="UP001432322"/>
    </source>
</evidence>